<accession>T1C0J5</accession>
<dbReference type="GO" id="GO:0003677">
    <property type="term" value="F:DNA binding"/>
    <property type="evidence" value="ECO:0007669"/>
    <property type="project" value="InterPro"/>
</dbReference>
<evidence type="ECO:0000256" key="2">
    <source>
        <dbReference type="ARBA" id="ARBA00022908"/>
    </source>
</evidence>
<gene>
    <name evidence="3" type="ORF">B2A_04225</name>
</gene>
<dbReference type="GO" id="GO:0015074">
    <property type="term" value="P:DNA integration"/>
    <property type="evidence" value="ECO:0007669"/>
    <property type="project" value="UniProtKB-KW"/>
</dbReference>
<name>T1C0J5_9ZZZZ</name>
<evidence type="ECO:0000313" key="3">
    <source>
        <dbReference type="EMBL" id="EQD58809.1"/>
    </source>
</evidence>
<comment type="caution">
    <text evidence="3">The sequence shown here is derived from an EMBL/GenBank/DDBJ whole genome shotgun (WGS) entry which is preliminary data.</text>
</comment>
<dbReference type="PANTHER" id="PTHR30629:SF6">
    <property type="entry name" value="PROPHAGE INTEGRASE INTA-RELATED"/>
    <property type="match status" value="1"/>
</dbReference>
<dbReference type="AlphaFoldDB" id="T1C0J5"/>
<proteinExistence type="inferred from homology"/>
<reference evidence="3" key="2">
    <citation type="journal article" date="2014" name="ISME J.">
        <title>Microbial stratification in low pH oxic and suboxic macroscopic growths along an acid mine drainage.</title>
        <authorList>
            <person name="Mendez-Garcia C."/>
            <person name="Mesa V."/>
            <person name="Sprenger R.R."/>
            <person name="Richter M."/>
            <person name="Diez M.S."/>
            <person name="Solano J."/>
            <person name="Bargiela R."/>
            <person name="Golyshina O.V."/>
            <person name="Manteca A."/>
            <person name="Ramos J.L."/>
            <person name="Gallego J.R."/>
            <person name="Llorente I."/>
            <person name="Martins Dos Santos V.A."/>
            <person name="Jensen O.N."/>
            <person name="Pelaez A.I."/>
            <person name="Sanchez J."/>
            <person name="Ferrer M."/>
        </authorList>
    </citation>
    <scope>NUCLEOTIDE SEQUENCE</scope>
</reference>
<keyword evidence="2" id="KW-0229">DNA integration</keyword>
<dbReference type="InterPro" id="IPR011010">
    <property type="entry name" value="DNA_brk_join_enz"/>
</dbReference>
<sequence length="91" mass="10487">TLNVMWARCALTTPPHAMRGTFSTAANESGRFRPDVIERALAHVERNRVRRAYNAAEYLPERRELLQWWADFVNTKPAANVSALAQHRRRA</sequence>
<dbReference type="SUPFAM" id="SSF56349">
    <property type="entry name" value="DNA breaking-rejoining enzymes"/>
    <property type="match status" value="1"/>
</dbReference>
<feature type="non-terminal residue" evidence="3">
    <location>
        <position position="1"/>
    </location>
</feature>
<reference evidence="3" key="1">
    <citation type="submission" date="2013-08" db="EMBL/GenBank/DDBJ databases">
        <authorList>
            <person name="Mendez C."/>
            <person name="Richter M."/>
            <person name="Ferrer M."/>
            <person name="Sanchez J."/>
        </authorList>
    </citation>
    <scope>NUCLEOTIDE SEQUENCE</scope>
</reference>
<evidence type="ECO:0000256" key="1">
    <source>
        <dbReference type="ARBA" id="ARBA00008857"/>
    </source>
</evidence>
<dbReference type="InterPro" id="IPR050808">
    <property type="entry name" value="Phage_Integrase"/>
</dbReference>
<organism evidence="3">
    <name type="scientific">mine drainage metagenome</name>
    <dbReference type="NCBI Taxonomy" id="410659"/>
    <lineage>
        <taxon>unclassified sequences</taxon>
        <taxon>metagenomes</taxon>
        <taxon>ecological metagenomes</taxon>
    </lineage>
</organism>
<dbReference type="PANTHER" id="PTHR30629">
    <property type="entry name" value="PROPHAGE INTEGRASE"/>
    <property type="match status" value="1"/>
</dbReference>
<dbReference type="EMBL" id="AUZZ01002825">
    <property type="protein sequence ID" value="EQD58809.1"/>
    <property type="molecule type" value="Genomic_DNA"/>
</dbReference>
<comment type="similarity">
    <text evidence="1">Belongs to the 'phage' integrase family.</text>
</comment>
<protein>
    <submittedName>
        <fullName evidence="3">Phage integrase family protein</fullName>
    </submittedName>
</protein>